<dbReference type="KEGG" id="nvi:100680384"/>
<evidence type="ECO:0000256" key="3">
    <source>
        <dbReference type="PROSITE-ProRule" id="PRU00023"/>
    </source>
</evidence>
<keyword evidence="1" id="KW-0677">Repeat</keyword>
<dbReference type="EnsemblMetazoa" id="XM_031925391">
    <property type="protein sequence ID" value="XP_031781251"/>
    <property type="gene ID" value="LOC100680384"/>
</dbReference>
<proteinExistence type="predicted"/>
<protein>
    <submittedName>
        <fullName evidence="5">Uncharacterized protein</fullName>
    </submittedName>
</protein>
<dbReference type="GeneID" id="100680384"/>
<keyword evidence="4" id="KW-1133">Transmembrane helix</keyword>
<dbReference type="RefSeq" id="XP_032457554.1">
    <property type="nucleotide sequence ID" value="XM_032601663.1"/>
</dbReference>
<dbReference type="RefSeq" id="XP_031781252.1">
    <property type="nucleotide sequence ID" value="XM_031925392.1"/>
</dbReference>
<dbReference type="InParanoid" id="A0A7M7Q3F3"/>
<dbReference type="PANTHER" id="PTHR24198">
    <property type="entry name" value="ANKYRIN REPEAT AND PROTEIN KINASE DOMAIN-CONTAINING PROTEIN"/>
    <property type="match status" value="1"/>
</dbReference>
<evidence type="ECO:0000313" key="5">
    <source>
        <dbReference type="EnsemblMetazoa" id="XP_031781251"/>
    </source>
</evidence>
<evidence type="ECO:0000313" key="6">
    <source>
        <dbReference type="Proteomes" id="UP000002358"/>
    </source>
</evidence>
<reference evidence="5" key="1">
    <citation type="submission" date="2021-01" db="UniProtKB">
        <authorList>
            <consortium name="EnsemblMetazoa"/>
        </authorList>
    </citation>
    <scope>IDENTIFICATION</scope>
</reference>
<name>A0A7M7Q3F3_NASVI</name>
<keyword evidence="6" id="KW-1185">Reference proteome</keyword>
<dbReference type="EnsemblMetazoa" id="XM_031925392">
    <property type="protein sequence ID" value="XP_031781252"/>
    <property type="gene ID" value="LOC100680384"/>
</dbReference>
<dbReference type="Pfam" id="PF13606">
    <property type="entry name" value="Ank_3"/>
    <property type="match status" value="1"/>
</dbReference>
<sequence>MEKDIVVSPNASFIHDVMTSLARNFSSYLANIDQEAYRTAICVAFTIIGTSSYMFYKIKGENRKRIENSFRSKKGRESLKLSHRSSTSDFDYSKVLNEFHNACNNGSNVYSSMKCIQMASNYPELINVKMFSDGVTPFHRVCFHGNEALVDFMLAKGADPELKTVAGENALCMALYYYLYTEKKDLNCLDTLYEKGCCFKSEDEWYRTFLNLSIKSNNQNLTRWLLTHSKAKNNKSFTRASSAPL</sequence>
<feature type="transmembrane region" description="Helical" evidence="4">
    <location>
        <begin position="36"/>
        <end position="56"/>
    </location>
</feature>
<dbReference type="InterPro" id="IPR036770">
    <property type="entry name" value="Ankyrin_rpt-contain_sf"/>
</dbReference>
<dbReference type="Proteomes" id="UP000002358">
    <property type="component" value="Unassembled WGS sequence"/>
</dbReference>
<feature type="repeat" description="ANK" evidence="3">
    <location>
        <begin position="133"/>
        <end position="165"/>
    </location>
</feature>
<dbReference type="EnsemblMetazoa" id="XM_003425180">
    <property type="protein sequence ID" value="XP_003425228"/>
    <property type="gene ID" value="LOC100680384"/>
</dbReference>
<dbReference type="RefSeq" id="XP_031781251.1">
    <property type="nucleotide sequence ID" value="XM_031925391.1"/>
</dbReference>
<evidence type="ECO:0000256" key="2">
    <source>
        <dbReference type="ARBA" id="ARBA00023043"/>
    </source>
</evidence>
<dbReference type="PANTHER" id="PTHR24198:SF165">
    <property type="entry name" value="ANKYRIN REPEAT-CONTAINING PROTEIN-RELATED"/>
    <property type="match status" value="1"/>
</dbReference>
<dbReference type="RefSeq" id="XP_003425228.1">
    <property type="nucleotide sequence ID" value="XM_003425180.4"/>
</dbReference>
<dbReference type="SUPFAM" id="SSF48403">
    <property type="entry name" value="Ankyrin repeat"/>
    <property type="match status" value="1"/>
</dbReference>
<dbReference type="SMR" id="A0A7M7Q3F3"/>
<dbReference type="PROSITE" id="PS50297">
    <property type="entry name" value="ANK_REP_REGION"/>
    <property type="match status" value="1"/>
</dbReference>
<evidence type="ECO:0000256" key="1">
    <source>
        <dbReference type="ARBA" id="ARBA00022737"/>
    </source>
</evidence>
<dbReference type="Gene3D" id="1.25.40.20">
    <property type="entry name" value="Ankyrin repeat-containing domain"/>
    <property type="match status" value="1"/>
</dbReference>
<keyword evidence="4" id="KW-0812">Transmembrane</keyword>
<dbReference type="AlphaFoldDB" id="A0A7M7Q3F3"/>
<keyword evidence="2 3" id="KW-0040">ANK repeat</keyword>
<dbReference type="PROSITE" id="PS50088">
    <property type="entry name" value="ANK_REPEAT"/>
    <property type="match status" value="1"/>
</dbReference>
<organism evidence="5 6">
    <name type="scientific">Nasonia vitripennis</name>
    <name type="common">Parasitic wasp</name>
    <dbReference type="NCBI Taxonomy" id="7425"/>
    <lineage>
        <taxon>Eukaryota</taxon>
        <taxon>Metazoa</taxon>
        <taxon>Ecdysozoa</taxon>
        <taxon>Arthropoda</taxon>
        <taxon>Hexapoda</taxon>
        <taxon>Insecta</taxon>
        <taxon>Pterygota</taxon>
        <taxon>Neoptera</taxon>
        <taxon>Endopterygota</taxon>
        <taxon>Hymenoptera</taxon>
        <taxon>Apocrita</taxon>
        <taxon>Proctotrupomorpha</taxon>
        <taxon>Chalcidoidea</taxon>
        <taxon>Pteromalidae</taxon>
        <taxon>Pteromalinae</taxon>
        <taxon>Nasonia</taxon>
    </lineage>
</organism>
<dbReference type="SMART" id="SM00248">
    <property type="entry name" value="ANK"/>
    <property type="match status" value="3"/>
</dbReference>
<dbReference type="EnsemblMetazoa" id="XM_032601663">
    <property type="protein sequence ID" value="XP_032457554"/>
    <property type="gene ID" value="LOC100680384"/>
</dbReference>
<evidence type="ECO:0000256" key="4">
    <source>
        <dbReference type="SAM" id="Phobius"/>
    </source>
</evidence>
<keyword evidence="4" id="KW-0472">Membrane</keyword>
<accession>A0A7M7Q3F3</accession>
<dbReference type="InterPro" id="IPR002110">
    <property type="entry name" value="Ankyrin_rpt"/>
</dbReference>